<comment type="subcellular location">
    <subcellularLocation>
        <location evidence="1">Cytoplasm</location>
    </subcellularLocation>
</comment>
<dbReference type="CDD" id="cd01617">
    <property type="entry name" value="DCX"/>
    <property type="match status" value="1"/>
</dbReference>
<dbReference type="Gene3D" id="3.10.20.230">
    <property type="entry name" value="Doublecortin domain"/>
    <property type="match status" value="1"/>
</dbReference>
<reference evidence="3 4" key="2">
    <citation type="submission" date="2013-02" db="EMBL/GenBank/DDBJ databases">
        <title>The Genome Sequence of Plasmodium falciparum FCH/4.</title>
        <authorList>
            <consortium name="The Broad Institute Genome Sequencing Platform"/>
            <consortium name="The Broad Institute Genome Sequencing Center for Infectious Disease"/>
            <person name="Neafsey D."/>
            <person name="Cheeseman I."/>
            <person name="Volkman S."/>
            <person name="Adams J."/>
            <person name="Walker B."/>
            <person name="Young S.K."/>
            <person name="Zeng Q."/>
            <person name="Gargeya S."/>
            <person name="Fitzgerald M."/>
            <person name="Haas B."/>
            <person name="Abouelleil A."/>
            <person name="Alvarado L."/>
            <person name="Arachchi H.M."/>
            <person name="Berlin A.M."/>
            <person name="Chapman S.B."/>
            <person name="Dewar J."/>
            <person name="Goldberg J."/>
            <person name="Griggs A."/>
            <person name="Gujja S."/>
            <person name="Hansen M."/>
            <person name="Howarth C."/>
            <person name="Imamovic A."/>
            <person name="Larimer J."/>
            <person name="McCowan C."/>
            <person name="Murphy C."/>
            <person name="Neiman D."/>
            <person name="Pearson M."/>
            <person name="Priest M."/>
            <person name="Roberts A."/>
            <person name="Saif S."/>
            <person name="Shea T."/>
            <person name="Sisk P."/>
            <person name="Sykes S."/>
            <person name="Wortman J."/>
            <person name="Nusbaum C."/>
            <person name="Birren B."/>
        </authorList>
    </citation>
    <scope>NUCLEOTIDE SEQUENCE [LARGE SCALE GENOMIC DNA]</scope>
    <source>
        <strain evidence="3 4">FCH/4</strain>
    </source>
</reference>
<dbReference type="SUPFAM" id="SSF89837">
    <property type="entry name" value="Doublecortin (DC)"/>
    <property type="match status" value="1"/>
</dbReference>
<dbReference type="GO" id="GO:0005737">
    <property type="term" value="C:cytoplasm"/>
    <property type="evidence" value="ECO:0007669"/>
    <property type="project" value="UniProtKB-SubCell"/>
</dbReference>
<dbReference type="OrthoDB" id="548799at2759"/>
<dbReference type="InterPro" id="IPR036572">
    <property type="entry name" value="Doublecortin_dom_sf"/>
</dbReference>
<sequence length="238" mass="27926">MENFDEVIKEYQKYLEGKEKTHKINSCKHPCCEEDNLKSVKNYFKVYHKKYIPSIIQKKKKERNEHAPPLLKDIQDKRCTNVFERLNDKQFYTGVQKTKFMELLKNNKNKSSYCYNNIKVFSTMLKKPCNYVVTPGTLGIQKYGIQTGRTKTIFLFNNEKKYDKGVYFLVKSYIKNIKSLCYEITKILQPSIGPTRKIYDQNFSLVRNVNDLINGGKYLCTSGDPPAPIRNLSLHFLT</sequence>
<dbReference type="Proteomes" id="UP000030656">
    <property type="component" value="Unassembled WGS sequence"/>
</dbReference>
<accession>A0A024VVN1</accession>
<dbReference type="GO" id="GO:0035556">
    <property type="term" value="P:intracellular signal transduction"/>
    <property type="evidence" value="ECO:0007669"/>
    <property type="project" value="InterPro"/>
</dbReference>
<evidence type="ECO:0000313" key="3">
    <source>
        <dbReference type="EMBL" id="ETW31926.1"/>
    </source>
</evidence>
<dbReference type="PROSITE" id="PS50309">
    <property type="entry name" value="DC"/>
    <property type="match status" value="1"/>
</dbReference>
<dbReference type="InterPro" id="IPR003533">
    <property type="entry name" value="Doublecortin_dom"/>
</dbReference>
<dbReference type="EMBL" id="KI927822">
    <property type="protein sequence ID" value="ETW31926.1"/>
    <property type="molecule type" value="Genomic_DNA"/>
</dbReference>
<dbReference type="AlphaFoldDB" id="A0A024VVN1"/>
<protein>
    <recommendedName>
        <fullName evidence="2">Doublecortin domain-containing protein</fullName>
    </recommendedName>
</protein>
<reference evidence="3 4" key="1">
    <citation type="submission" date="2013-02" db="EMBL/GenBank/DDBJ databases">
        <title>The Genome Annotation of Plasmodium falciparum FCH/4.</title>
        <authorList>
            <consortium name="The Broad Institute Genome Sequencing Platform"/>
            <consortium name="The Broad Institute Genome Sequencing Center for Infectious Disease"/>
            <person name="Neafsey D."/>
            <person name="Hoffman S."/>
            <person name="Volkman S."/>
            <person name="Rosenthal P."/>
            <person name="Walker B."/>
            <person name="Young S.K."/>
            <person name="Zeng Q."/>
            <person name="Gargeya S."/>
            <person name="Fitzgerald M."/>
            <person name="Haas B."/>
            <person name="Abouelleil A."/>
            <person name="Allen A.W."/>
            <person name="Alvarado L."/>
            <person name="Arachchi H.M."/>
            <person name="Berlin A.M."/>
            <person name="Chapman S.B."/>
            <person name="Gainer-Dewar J."/>
            <person name="Goldberg J."/>
            <person name="Griggs A."/>
            <person name="Gujja S."/>
            <person name="Hansen M."/>
            <person name="Howarth C."/>
            <person name="Imamovic A."/>
            <person name="Ireland A."/>
            <person name="Larimer J."/>
            <person name="McCowan C."/>
            <person name="Murphy C."/>
            <person name="Pearson M."/>
            <person name="Poon T.W."/>
            <person name="Priest M."/>
            <person name="Roberts A."/>
            <person name="Saif S."/>
            <person name="Shea T."/>
            <person name="Sisk P."/>
            <person name="Sykes S."/>
            <person name="Wortman J."/>
            <person name="Nusbaum C."/>
            <person name="Birren B."/>
        </authorList>
    </citation>
    <scope>NUCLEOTIDE SEQUENCE [LARGE SCALE GENOMIC DNA]</scope>
    <source>
        <strain evidence="3 4">FCH/4</strain>
    </source>
</reference>
<dbReference type="Pfam" id="PF03607">
    <property type="entry name" value="DCX"/>
    <property type="match status" value="1"/>
</dbReference>
<gene>
    <name evidence="3" type="ORF">PFFCH_00710</name>
</gene>
<dbReference type="InterPro" id="IPR011057">
    <property type="entry name" value="Mss4-like_sf"/>
</dbReference>
<name>A0A024VVN1_PLAFA</name>
<dbReference type="SUPFAM" id="SSF51316">
    <property type="entry name" value="Mss4-like"/>
    <property type="match status" value="1"/>
</dbReference>
<feature type="domain" description="Doublecortin" evidence="2">
    <location>
        <begin position="151"/>
        <end position="232"/>
    </location>
</feature>
<evidence type="ECO:0000259" key="2">
    <source>
        <dbReference type="PROSITE" id="PS50309"/>
    </source>
</evidence>
<organism evidence="3 4">
    <name type="scientific">Plasmodium falciparum FCH/4</name>
    <dbReference type="NCBI Taxonomy" id="1036724"/>
    <lineage>
        <taxon>Eukaryota</taxon>
        <taxon>Sar</taxon>
        <taxon>Alveolata</taxon>
        <taxon>Apicomplexa</taxon>
        <taxon>Aconoidasida</taxon>
        <taxon>Haemosporida</taxon>
        <taxon>Plasmodiidae</taxon>
        <taxon>Plasmodium</taxon>
        <taxon>Plasmodium (Laverania)</taxon>
    </lineage>
</organism>
<evidence type="ECO:0000256" key="1">
    <source>
        <dbReference type="ARBA" id="ARBA00004496"/>
    </source>
</evidence>
<proteinExistence type="predicted"/>
<evidence type="ECO:0000313" key="4">
    <source>
        <dbReference type="Proteomes" id="UP000030656"/>
    </source>
</evidence>